<dbReference type="CDD" id="cd02440">
    <property type="entry name" value="AdoMet_MTases"/>
    <property type="match status" value="1"/>
</dbReference>
<evidence type="ECO:0000256" key="2">
    <source>
        <dbReference type="ARBA" id="ARBA00022679"/>
    </source>
</evidence>
<keyword evidence="1 5" id="KW-0489">Methyltransferase</keyword>
<keyword evidence="6" id="KW-1185">Reference proteome</keyword>
<dbReference type="SUPFAM" id="SSF46785">
    <property type="entry name" value="Winged helix' DNA-binding domain"/>
    <property type="match status" value="1"/>
</dbReference>
<dbReference type="GO" id="GO:0032259">
    <property type="term" value="P:methylation"/>
    <property type="evidence" value="ECO:0007669"/>
    <property type="project" value="UniProtKB-KW"/>
</dbReference>
<dbReference type="VEuPathDB" id="FungiDB:P170DRAFT_512330"/>
<reference evidence="5 6" key="1">
    <citation type="submission" date="2016-12" db="EMBL/GenBank/DDBJ databases">
        <title>The genomes of Aspergillus section Nigri reveals drivers in fungal speciation.</title>
        <authorList>
            <consortium name="DOE Joint Genome Institute"/>
            <person name="Vesth T.C."/>
            <person name="Nybo J."/>
            <person name="Theobald S."/>
            <person name="Brandl J."/>
            <person name="Frisvad J.C."/>
            <person name="Nielsen K.F."/>
            <person name="Lyhne E.K."/>
            <person name="Kogle M.E."/>
            <person name="Kuo A."/>
            <person name="Riley R."/>
            <person name="Clum A."/>
            <person name="Nolan M."/>
            <person name="Lipzen A."/>
            <person name="Salamov A."/>
            <person name="Henrissat B."/>
            <person name="Wiebenga A."/>
            <person name="De Vries R.P."/>
            <person name="Grigoriev I.V."/>
            <person name="Mortensen U.H."/>
            <person name="Andersen M.R."/>
            <person name="Baker S.E."/>
        </authorList>
    </citation>
    <scope>NUCLEOTIDE SEQUENCE [LARGE SCALE GENOMIC DNA]</scope>
    <source>
        <strain evidence="5 6">IBT 23096</strain>
    </source>
</reference>
<proteinExistence type="predicted"/>
<dbReference type="InterPro" id="IPR001077">
    <property type="entry name" value="COMT_C"/>
</dbReference>
<keyword evidence="3" id="KW-0949">S-adenosyl-L-methionine</keyword>
<evidence type="ECO:0000256" key="1">
    <source>
        <dbReference type="ARBA" id="ARBA00022603"/>
    </source>
</evidence>
<dbReference type="AlphaFoldDB" id="A0A2I2FYG7"/>
<dbReference type="EMBL" id="MSFO01000007">
    <property type="protein sequence ID" value="PLB45681.1"/>
    <property type="molecule type" value="Genomic_DNA"/>
</dbReference>
<dbReference type="PROSITE" id="PS51683">
    <property type="entry name" value="SAM_OMT_II"/>
    <property type="match status" value="1"/>
</dbReference>
<organism evidence="5 6">
    <name type="scientific">Aspergillus steynii IBT 23096</name>
    <dbReference type="NCBI Taxonomy" id="1392250"/>
    <lineage>
        <taxon>Eukaryota</taxon>
        <taxon>Fungi</taxon>
        <taxon>Dikarya</taxon>
        <taxon>Ascomycota</taxon>
        <taxon>Pezizomycotina</taxon>
        <taxon>Eurotiomycetes</taxon>
        <taxon>Eurotiomycetidae</taxon>
        <taxon>Eurotiales</taxon>
        <taxon>Aspergillaceae</taxon>
        <taxon>Aspergillus</taxon>
        <taxon>Aspergillus subgen. Circumdati</taxon>
    </lineage>
</organism>
<gene>
    <name evidence="5" type="ORF">P170DRAFT_512330</name>
</gene>
<dbReference type="OrthoDB" id="1606438at2759"/>
<feature type="domain" description="O-methyltransferase C-terminal" evidence="4">
    <location>
        <begin position="192"/>
        <end position="396"/>
    </location>
</feature>
<dbReference type="SUPFAM" id="SSF53335">
    <property type="entry name" value="S-adenosyl-L-methionine-dependent methyltransferases"/>
    <property type="match status" value="1"/>
</dbReference>
<evidence type="ECO:0000256" key="3">
    <source>
        <dbReference type="ARBA" id="ARBA00022691"/>
    </source>
</evidence>
<dbReference type="Gene3D" id="3.40.50.150">
    <property type="entry name" value="Vaccinia Virus protein VP39"/>
    <property type="match status" value="1"/>
</dbReference>
<dbReference type="InterPro" id="IPR016461">
    <property type="entry name" value="COMT-like"/>
</dbReference>
<dbReference type="GO" id="GO:0044550">
    <property type="term" value="P:secondary metabolite biosynthetic process"/>
    <property type="evidence" value="ECO:0007669"/>
    <property type="project" value="UniProtKB-ARBA"/>
</dbReference>
<dbReference type="PANTHER" id="PTHR43712:SF12">
    <property type="entry name" value="STERIGMATOCYSTIN 8-O-METHYLTRANSFERASE"/>
    <property type="match status" value="1"/>
</dbReference>
<comment type="caution">
    <text evidence="5">The sequence shown here is derived from an EMBL/GenBank/DDBJ whole genome shotgun (WGS) entry which is preliminary data.</text>
</comment>
<name>A0A2I2FYG7_9EURO</name>
<dbReference type="Gene3D" id="1.10.10.10">
    <property type="entry name" value="Winged helix-like DNA-binding domain superfamily/Winged helix DNA-binding domain"/>
    <property type="match status" value="1"/>
</dbReference>
<protein>
    <submittedName>
        <fullName evidence="5">S-adenosyl-L-methionine-dependent methyltransferase</fullName>
    </submittedName>
</protein>
<keyword evidence="2 5" id="KW-0808">Transferase</keyword>
<dbReference type="InterPro" id="IPR029063">
    <property type="entry name" value="SAM-dependent_MTases_sf"/>
</dbReference>
<accession>A0A2I2FYG7</accession>
<dbReference type="RefSeq" id="XP_024700983.1">
    <property type="nucleotide sequence ID" value="XM_024854979.1"/>
</dbReference>
<dbReference type="Pfam" id="PF00891">
    <property type="entry name" value="Methyltransf_2"/>
    <property type="match status" value="1"/>
</dbReference>
<sequence length="426" mass="47532">MGVPNQHFTQFTRLEELAATVTSSVATIKGYLQSHDQAEPSFEPDAPLSLPEELSAAQDSALNAVTELYDLLVHPLHAMVLGSPANYMSLNVIRRFQIASTFAPNENSSFAEIAARTGLRESTVKHILRHAMTLRVFCEPSKGVVAHTARSILFRLPAEADFVGVCVEEIDPAVLRAAEAFEKWPRTEEPNETGFALAHNVNRALYEVLQDDPVRANRFANNMNIFSRGPEFSASHVVSGYNWAALGNGTVVDIGGSRGHIAVALASQYPELQVIVQDQDSTITDAEKDIPSSVAGRVRFMAHDFFKEQPVQADVYILRWILHNWSDKYCLNILRALAPALKPGARVLINEICLPEPGEVPLWKERVLRTMNLTMMSLFNAHERDEDEWRDLLRRADARFEFIGVQQPSGSHLALIEAKWMDPCHI</sequence>
<dbReference type="GeneID" id="36562685"/>
<dbReference type="InterPro" id="IPR036388">
    <property type="entry name" value="WH-like_DNA-bd_sf"/>
</dbReference>
<dbReference type="PANTHER" id="PTHR43712">
    <property type="entry name" value="PUTATIVE (AFU_ORTHOLOGUE AFUA_4G14580)-RELATED"/>
    <property type="match status" value="1"/>
</dbReference>
<dbReference type="Proteomes" id="UP000234275">
    <property type="component" value="Unassembled WGS sequence"/>
</dbReference>
<evidence type="ECO:0000259" key="4">
    <source>
        <dbReference type="Pfam" id="PF00891"/>
    </source>
</evidence>
<evidence type="ECO:0000313" key="6">
    <source>
        <dbReference type="Proteomes" id="UP000234275"/>
    </source>
</evidence>
<evidence type="ECO:0000313" key="5">
    <source>
        <dbReference type="EMBL" id="PLB45681.1"/>
    </source>
</evidence>
<dbReference type="InterPro" id="IPR036390">
    <property type="entry name" value="WH_DNA-bd_sf"/>
</dbReference>
<dbReference type="STRING" id="1392250.A0A2I2FYG7"/>
<dbReference type="GO" id="GO:0008171">
    <property type="term" value="F:O-methyltransferase activity"/>
    <property type="evidence" value="ECO:0007669"/>
    <property type="project" value="InterPro"/>
</dbReference>